<dbReference type="STRING" id="1079859.SAMN04515674_107153"/>
<sequence>MQNLNAFKELISTPKKVVITTHFKPDADALGSSLGLARYLKKKGHTVDVITPSDYPKFIAWMDGNEDVINFENNKTRQKAIKLIAEADLIFCLDFSALSRINDMEAVVRNAPGVKVMIDHHLYPENFSQFSLHDTNASSTCELIYKLITELLGDKALMDIPTGECLYAGMMTDTGSFRHPSTTPAVHRMAAEIMEIGVNTNKIHRRIYDSTSFDRLKFLGYVLSEKLTVLPEFRVAYFVVTDEELKRFNSQTGDTEGIVNYGLQIENIVMSVIIVDRPEAIKMSFRSVEEFAVNEIASKYFSGGGHKNAAGGKTNGIGLQATLDKLLSILPEYKEALLSVPS</sequence>
<dbReference type="PANTHER" id="PTHR47618">
    <property type="entry name" value="BIFUNCTIONAL OLIGORIBONUCLEASE AND PAP PHOSPHATASE NRNA"/>
    <property type="match status" value="1"/>
</dbReference>
<evidence type="ECO:0000259" key="1">
    <source>
        <dbReference type="Pfam" id="PF01368"/>
    </source>
</evidence>
<reference evidence="3 4" key="1">
    <citation type="submission" date="2016-10" db="EMBL/GenBank/DDBJ databases">
        <authorList>
            <person name="de Groot N.N."/>
        </authorList>
    </citation>
    <scope>NUCLEOTIDE SEQUENCE [LARGE SCALE GENOMIC DNA]</scope>
    <source>
        <strain evidence="4">E92,LMG 26720,CCM 7988</strain>
    </source>
</reference>
<organism evidence="3 4">
    <name type="scientific">Pseudarcicella hirudinis</name>
    <dbReference type="NCBI Taxonomy" id="1079859"/>
    <lineage>
        <taxon>Bacteria</taxon>
        <taxon>Pseudomonadati</taxon>
        <taxon>Bacteroidota</taxon>
        <taxon>Cytophagia</taxon>
        <taxon>Cytophagales</taxon>
        <taxon>Flectobacillaceae</taxon>
        <taxon>Pseudarcicella</taxon>
    </lineage>
</organism>
<dbReference type="InterPro" id="IPR001667">
    <property type="entry name" value="DDH_dom"/>
</dbReference>
<dbReference type="Gene3D" id="3.10.310.30">
    <property type="match status" value="1"/>
</dbReference>
<evidence type="ECO:0000259" key="2">
    <source>
        <dbReference type="Pfam" id="PF02272"/>
    </source>
</evidence>
<dbReference type="Gene3D" id="3.90.1640.10">
    <property type="entry name" value="inorganic pyrophosphatase (n-terminal core)"/>
    <property type="match status" value="1"/>
</dbReference>
<gene>
    <name evidence="3" type="ORF">SAMN04515674_107153</name>
</gene>
<evidence type="ECO:0000313" key="4">
    <source>
        <dbReference type="Proteomes" id="UP000199306"/>
    </source>
</evidence>
<dbReference type="SUPFAM" id="SSF64182">
    <property type="entry name" value="DHH phosphoesterases"/>
    <property type="match status" value="1"/>
</dbReference>
<protein>
    <submittedName>
        <fullName evidence="3">Phosphoesterase RecJ domain-containing protein</fullName>
    </submittedName>
</protein>
<dbReference type="InterPro" id="IPR038763">
    <property type="entry name" value="DHH_sf"/>
</dbReference>
<proteinExistence type="predicted"/>
<dbReference type="EMBL" id="FOXH01000007">
    <property type="protein sequence ID" value="SFP93995.1"/>
    <property type="molecule type" value="Genomic_DNA"/>
</dbReference>
<dbReference type="InterPro" id="IPR003156">
    <property type="entry name" value="DHHA1_dom"/>
</dbReference>
<dbReference type="Pfam" id="PF01368">
    <property type="entry name" value="DHH"/>
    <property type="match status" value="1"/>
</dbReference>
<name>A0A1I5UFG3_9BACT</name>
<dbReference type="OrthoDB" id="9803668at2"/>
<evidence type="ECO:0000313" key="3">
    <source>
        <dbReference type="EMBL" id="SFP93995.1"/>
    </source>
</evidence>
<dbReference type="PANTHER" id="PTHR47618:SF1">
    <property type="entry name" value="BIFUNCTIONAL OLIGORIBONUCLEASE AND PAP PHOSPHATASE NRNA"/>
    <property type="match status" value="1"/>
</dbReference>
<accession>A0A1I5UFG3</accession>
<dbReference type="GO" id="GO:0003676">
    <property type="term" value="F:nucleic acid binding"/>
    <property type="evidence" value="ECO:0007669"/>
    <property type="project" value="InterPro"/>
</dbReference>
<keyword evidence="4" id="KW-1185">Reference proteome</keyword>
<dbReference type="InterPro" id="IPR051319">
    <property type="entry name" value="Oligoribo/pAp-PDE_c-di-AMP_PDE"/>
</dbReference>
<dbReference type="Proteomes" id="UP000199306">
    <property type="component" value="Unassembled WGS sequence"/>
</dbReference>
<dbReference type="AlphaFoldDB" id="A0A1I5UFG3"/>
<feature type="domain" description="DHHA1" evidence="2">
    <location>
        <begin position="247"/>
        <end position="327"/>
    </location>
</feature>
<dbReference type="RefSeq" id="WP_092017845.1">
    <property type="nucleotide sequence ID" value="NZ_FOXH01000007.1"/>
</dbReference>
<feature type="domain" description="DDH" evidence="1">
    <location>
        <begin position="16"/>
        <end position="169"/>
    </location>
</feature>
<dbReference type="Pfam" id="PF02272">
    <property type="entry name" value="DHHA1"/>
    <property type="match status" value="1"/>
</dbReference>